<dbReference type="Proteomes" id="UP000254889">
    <property type="component" value="Chromosome"/>
</dbReference>
<dbReference type="EMBL" id="CP031417">
    <property type="protein sequence ID" value="AXK79692.1"/>
    <property type="molecule type" value="Genomic_DNA"/>
</dbReference>
<dbReference type="Gene3D" id="1.10.890.10">
    <property type="entry name" value="HNS-dependent expression A"/>
    <property type="match status" value="1"/>
</dbReference>
<dbReference type="Pfam" id="PF06411">
    <property type="entry name" value="HdeA"/>
    <property type="match status" value="1"/>
</dbReference>
<gene>
    <name evidence="5" type="ORF">DW352_03650</name>
</gene>
<organism evidence="5 6">
    <name type="scientific">Pseudolabrys taiwanensis</name>
    <dbReference type="NCBI Taxonomy" id="331696"/>
    <lineage>
        <taxon>Bacteria</taxon>
        <taxon>Pseudomonadati</taxon>
        <taxon>Pseudomonadota</taxon>
        <taxon>Alphaproteobacteria</taxon>
        <taxon>Hyphomicrobiales</taxon>
        <taxon>Xanthobacteraceae</taxon>
        <taxon>Pseudolabrys</taxon>
    </lineage>
</organism>
<protein>
    <recommendedName>
        <fullName evidence="7">HdeA/HdeB family protein</fullName>
    </recommendedName>
</protein>
<accession>A0A345ZRZ5</accession>
<keyword evidence="1 4" id="KW-0732">Signal</keyword>
<evidence type="ECO:0000256" key="4">
    <source>
        <dbReference type="SAM" id="SignalP"/>
    </source>
</evidence>
<name>A0A345ZRZ5_9HYPH</name>
<evidence type="ECO:0000313" key="5">
    <source>
        <dbReference type="EMBL" id="AXK79692.1"/>
    </source>
</evidence>
<keyword evidence="2" id="KW-0574">Periplasm</keyword>
<keyword evidence="3" id="KW-0143">Chaperone</keyword>
<dbReference type="AlphaFoldDB" id="A0A345ZRZ5"/>
<evidence type="ECO:0000256" key="1">
    <source>
        <dbReference type="ARBA" id="ARBA00022729"/>
    </source>
</evidence>
<evidence type="ECO:0008006" key="7">
    <source>
        <dbReference type="Google" id="ProtNLM"/>
    </source>
</evidence>
<evidence type="ECO:0000256" key="3">
    <source>
        <dbReference type="ARBA" id="ARBA00023186"/>
    </source>
</evidence>
<dbReference type="InterPro" id="IPR010486">
    <property type="entry name" value="HNS-dep_expression_A/B"/>
</dbReference>
<evidence type="ECO:0000313" key="6">
    <source>
        <dbReference type="Proteomes" id="UP000254889"/>
    </source>
</evidence>
<feature type="signal peptide" evidence="4">
    <location>
        <begin position="1"/>
        <end position="27"/>
    </location>
</feature>
<dbReference type="KEGG" id="ptaw:DW352_03650"/>
<keyword evidence="6" id="KW-1185">Reference proteome</keyword>
<feature type="chain" id="PRO_5016913634" description="HdeA/HdeB family protein" evidence="4">
    <location>
        <begin position="28"/>
        <end position="102"/>
    </location>
</feature>
<sequence>MRRRAMLRTILIAGAVMAGAVSMPATAQVNLDMNQITCGDWLGYDQTSREFVGYWMSGYYSATRNDNVLDFRRLKQNAEKVAAYCKKHKSEPLPKAINRLKT</sequence>
<reference evidence="5 6" key="1">
    <citation type="submission" date="2018-07" db="EMBL/GenBank/DDBJ databases">
        <authorList>
            <person name="Quirk P.G."/>
            <person name="Krulwich T.A."/>
        </authorList>
    </citation>
    <scope>NUCLEOTIDE SEQUENCE [LARGE SCALE GENOMIC DNA]</scope>
    <source>
        <strain evidence="5 6">CC-BB4</strain>
    </source>
</reference>
<dbReference type="InterPro" id="IPR038303">
    <property type="entry name" value="HdeA/HdeB_sf"/>
</dbReference>
<evidence type="ECO:0000256" key="2">
    <source>
        <dbReference type="ARBA" id="ARBA00022764"/>
    </source>
</evidence>
<proteinExistence type="predicted"/>